<evidence type="ECO:0000313" key="6">
    <source>
        <dbReference type="Proteomes" id="UP000428330"/>
    </source>
</evidence>
<evidence type="ECO:0000256" key="3">
    <source>
        <dbReference type="ARBA" id="ARBA00023163"/>
    </source>
</evidence>
<dbReference type="SUPFAM" id="SSF46689">
    <property type="entry name" value="Homeodomain-like"/>
    <property type="match status" value="2"/>
</dbReference>
<dbReference type="Pfam" id="PF01965">
    <property type="entry name" value="DJ-1_PfpI"/>
    <property type="match status" value="1"/>
</dbReference>
<dbReference type="SMART" id="SM00342">
    <property type="entry name" value="HTH_ARAC"/>
    <property type="match status" value="1"/>
</dbReference>
<dbReference type="OrthoDB" id="9793400at2"/>
<dbReference type="PROSITE" id="PS01124">
    <property type="entry name" value="HTH_ARAC_FAMILY_2"/>
    <property type="match status" value="1"/>
</dbReference>
<accession>A0A6I6IKP4</accession>
<keyword evidence="1" id="KW-0805">Transcription regulation</keyword>
<dbReference type="PANTHER" id="PTHR46796:SF6">
    <property type="entry name" value="ARAC SUBFAMILY"/>
    <property type="match status" value="1"/>
</dbReference>
<dbReference type="SUPFAM" id="SSF52317">
    <property type="entry name" value="Class I glutamine amidotransferase-like"/>
    <property type="match status" value="1"/>
</dbReference>
<dbReference type="EMBL" id="CP034348">
    <property type="protein sequence ID" value="QGX97580.1"/>
    <property type="molecule type" value="Genomic_DNA"/>
</dbReference>
<dbReference type="GO" id="GO:0043565">
    <property type="term" value="F:sequence-specific DNA binding"/>
    <property type="evidence" value="ECO:0007669"/>
    <property type="project" value="InterPro"/>
</dbReference>
<dbReference type="CDD" id="cd03136">
    <property type="entry name" value="GATase1_AraC_ArgR_like"/>
    <property type="match status" value="1"/>
</dbReference>
<evidence type="ECO:0000256" key="1">
    <source>
        <dbReference type="ARBA" id="ARBA00023015"/>
    </source>
</evidence>
<proteinExistence type="predicted"/>
<keyword evidence="6" id="KW-1185">Reference proteome</keyword>
<evidence type="ECO:0000259" key="4">
    <source>
        <dbReference type="PROSITE" id="PS01124"/>
    </source>
</evidence>
<evidence type="ECO:0000256" key="2">
    <source>
        <dbReference type="ARBA" id="ARBA00023125"/>
    </source>
</evidence>
<dbReference type="Proteomes" id="UP000428330">
    <property type="component" value="Chromosome"/>
</dbReference>
<dbReference type="InterPro" id="IPR018060">
    <property type="entry name" value="HTH_AraC"/>
</dbReference>
<gene>
    <name evidence="5" type="ORF">EI983_04515</name>
</gene>
<dbReference type="InterPro" id="IPR018062">
    <property type="entry name" value="HTH_AraC-typ_CS"/>
</dbReference>
<keyword evidence="2" id="KW-0238">DNA-binding</keyword>
<reference evidence="6" key="1">
    <citation type="submission" date="2018-12" db="EMBL/GenBank/DDBJ databases">
        <title>Complete genome sequence of Roseovarius sp. MME-070.</title>
        <authorList>
            <person name="Nam Y.-D."/>
            <person name="Kang J."/>
            <person name="Chung W.-H."/>
            <person name="Park Y.S."/>
        </authorList>
    </citation>
    <scope>NUCLEOTIDE SEQUENCE [LARGE SCALE GENOMIC DNA]</scope>
    <source>
        <strain evidence="6">MME-070</strain>
    </source>
</reference>
<organism evidence="5 6">
    <name type="scientific">Roseovarius faecimaris</name>
    <dbReference type="NCBI Taxonomy" id="2494550"/>
    <lineage>
        <taxon>Bacteria</taxon>
        <taxon>Pseudomonadati</taxon>
        <taxon>Pseudomonadota</taxon>
        <taxon>Alphaproteobacteria</taxon>
        <taxon>Rhodobacterales</taxon>
        <taxon>Roseobacteraceae</taxon>
        <taxon>Roseovarius</taxon>
    </lineage>
</organism>
<protein>
    <submittedName>
        <fullName evidence="5">GlxA family transcriptional regulator</fullName>
    </submittedName>
</protein>
<dbReference type="PROSITE" id="PS00041">
    <property type="entry name" value="HTH_ARAC_FAMILY_1"/>
    <property type="match status" value="1"/>
</dbReference>
<keyword evidence="3" id="KW-0804">Transcription</keyword>
<feature type="domain" description="HTH araC/xylS-type" evidence="4">
    <location>
        <begin position="217"/>
        <end position="315"/>
    </location>
</feature>
<name>A0A6I6IKP4_9RHOB</name>
<dbReference type="Pfam" id="PF12833">
    <property type="entry name" value="HTH_18"/>
    <property type="match status" value="1"/>
</dbReference>
<evidence type="ECO:0000313" key="5">
    <source>
        <dbReference type="EMBL" id="QGX97580.1"/>
    </source>
</evidence>
<dbReference type="RefSeq" id="WP_157706215.1">
    <property type="nucleotide sequence ID" value="NZ_CP034348.1"/>
</dbReference>
<dbReference type="GO" id="GO:0003700">
    <property type="term" value="F:DNA-binding transcription factor activity"/>
    <property type="evidence" value="ECO:0007669"/>
    <property type="project" value="InterPro"/>
</dbReference>
<dbReference type="InterPro" id="IPR050204">
    <property type="entry name" value="AraC_XylS_family_regulators"/>
</dbReference>
<dbReference type="Gene3D" id="1.10.10.60">
    <property type="entry name" value="Homeodomain-like"/>
    <property type="match status" value="1"/>
</dbReference>
<sequence>MPETRLTLIVTPHFNIAATMGFLDPFRAANYLAGRSLFRWALFSEAGGACPASNGTAVMTQPLGMVDSGRSDMLVLSSSWTPEAYASKALLGVVRRAARSGAMLCGIDTGAFLLAQAGVLDGHRATCHYEHIDAFAETYPDVELHEDLMVFDRQRATCCGGSAAVDFGLILLGRMQGDGLANDAAKYLCHAHIRSPGMRQADPQAEPIGARAPEVLRRVIAIMERHLESPLTLPELCRKAQVSQRHLDRLFRAHVQASPAQYYRDIRLDRARGLVTQTEMSMAEVAQAAGFARQDHFARAYKARFGLPPSRDRVEGRVPFEFRAWPMYRGAGRG</sequence>
<dbReference type="AlphaFoldDB" id="A0A6I6IKP4"/>
<dbReference type="InterPro" id="IPR002818">
    <property type="entry name" value="DJ-1/PfpI"/>
</dbReference>
<dbReference type="PANTHER" id="PTHR46796">
    <property type="entry name" value="HTH-TYPE TRANSCRIPTIONAL ACTIVATOR RHAS-RELATED"/>
    <property type="match status" value="1"/>
</dbReference>
<dbReference type="KEGG" id="rom:EI983_04515"/>
<dbReference type="InterPro" id="IPR029062">
    <property type="entry name" value="Class_I_gatase-like"/>
</dbReference>
<dbReference type="InterPro" id="IPR009057">
    <property type="entry name" value="Homeodomain-like_sf"/>
</dbReference>
<dbReference type="Gene3D" id="3.40.50.880">
    <property type="match status" value="1"/>
</dbReference>